<protein>
    <submittedName>
        <fullName evidence="1">Uncharacterized protein</fullName>
    </submittedName>
</protein>
<proteinExistence type="predicted"/>
<gene>
    <name evidence="1" type="ORF">Q4T40_21940</name>
</gene>
<dbReference type="RefSeq" id="WP_413782342.1">
    <property type="nucleotide sequence ID" value="NZ_JAUOZS010000001.1"/>
</dbReference>
<keyword evidence="2" id="KW-1185">Reference proteome</keyword>
<reference evidence="1 2" key="1">
    <citation type="submission" date="2023-07" db="EMBL/GenBank/DDBJ databases">
        <title>The novel representative of Negativicutes class, Anaeroselena agilis gen. nov. sp. nov.</title>
        <authorList>
            <person name="Prokofeva M.I."/>
            <person name="Elcheninov A.G."/>
            <person name="Klyukina A."/>
            <person name="Kublanov I.V."/>
            <person name="Frolov E.N."/>
            <person name="Podosokorskaya O.A."/>
        </authorList>
    </citation>
    <scope>NUCLEOTIDE SEQUENCE [LARGE SCALE GENOMIC DNA]</scope>
    <source>
        <strain evidence="1 2">4137-cl</strain>
    </source>
</reference>
<dbReference type="EMBL" id="JAUOZS010000001">
    <property type="protein sequence ID" value="MDT8903902.1"/>
    <property type="molecule type" value="Genomic_DNA"/>
</dbReference>
<evidence type="ECO:0000313" key="2">
    <source>
        <dbReference type="Proteomes" id="UP001254848"/>
    </source>
</evidence>
<name>A0ABU3P5C5_9FIRM</name>
<sequence>MDDKLFAAIDQLQEEVFAYRPAGINAAFLALVDALEYWVNNVFRAEERPALNRLLELMLTAFDNKDYLLAADLAEYELRPMAAAARKRSADNVTVC</sequence>
<accession>A0ABU3P5C5</accession>
<evidence type="ECO:0000313" key="1">
    <source>
        <dbReference type="EMBL" id="MDT8903902.1"/>
    </source>
</evidence>
<dbReference type="Proteomes" id="UP001254848">
    <property type="component" value="Unassembled WGS sequence"/>
</dbReference>
<comment type="caution">
    <text evidence="1">The sequence shown here is derived from an EMBL/GenBank/DDBJ whole genome shotgun (WGS) entry which is preliminary data.</text>
</comment>
<organism evidence="1 2">
    <name type="scientific">Anaeroselena agilis</name>
    <dbReference type="NCBI Taxonomy" id="3063788"/>
    <lineage>
        <taxon>Bacteria</taxon>
        <taxon>Bacillati</taxon>
        <taxon>Bacillota</taxon>
        <taxon>Negativicutes</taxon>
        <taxon>Acetonemataceae</taxon>
        <taxon>Anaeroselena</taxon>
    </lineage>
</organism>